<feature type="domain" description="T-SNARE coiled-coil homology" evidence="11">
    <location>
        <begin position="291"/>
        <end position="353"/>
    </location>
</feature>
<evidence type="ECO:0000256" key="2">
    <source>
        <dbReference type="ARBA" id="ARBA00009063"/>
    </source>
</evidence>
<dbReference type="PANTHER" id="PTHR15959">
    <property type="entry name" value="SYNTAXIN-18"/>
    <property type="match status" value="1"/>
</dbReference>
<dbReference type="GO" id="GO:0005783">
    <property type="term" value="C:endoplasmic reticulum"/>
    <property type="evidence" value="ECO:0007669"/>
    <property type="project" value="TreeGrafter"/>
</dbReference>
<dbReference type="Gene3D" id="1.20.5.110">
    <property type="match status" value="1"/>
</dbReference>
<dbReference type="PROSITE" id="PS50192">
    <property type="entry name" value="T_SNARE"/>
    <property type="match status" value="1"/>
</dbReference>
<comment type="caution">
    <text evidence="12">The sequence shown here is derived from an EMBL/GenBank/DDBJ whole genome shotgun (WGS) entry which is preliminary data.</text>
</comment>
<evidence type="ECO:0000256" key="10">
    <source>
        <dbReference type="SAM" id="Phobius"/>
    </source>
</evidence>
<keyword evidence="13" id="KW-1185">Reference proteome</keyword>
<comment type="subcellular location">
    <subcellularLocation>
        <location evidence="1">Membrane</location>
        <topology evidence="1">Single-pass type IV membrane protein</topology>
    </subcellularLocation>
</comment>
<feature type="transmembrane region" description="Helical" evidence="10">
    <location>
        <begin position="364"/>
        <end position="382"/>
    </location>
</feature>
<evidence type="ECO:0000313" key="13">
    <source>
        <dbReference type="Proteomes" id="UP000002173"/>
    </source>
</evidence>
<evidence type="ECO:0000256" key="5">
    <source>
        <dbReference type="ARBA" id="ARBA00022927"/>
    </source>
</evidence>
<keyword evidence="5" id="KW-0653">Protein transport</keyword>
<keyword evidence="3" id="KW-0813">Transport</keyword>
<evidence type="ECO:0000259" key="11">
    <source>
        <dbReference type="PROSITE" id="PS50192"/>
    </source>
</evidence>
<evidence type="ECO:0000256" key="3">
    <source>
        <dbReference type="ARBA" id="ARBA00022448"/>
    </source>
</evidence>
<dbReference type="InterPro" id="IPR000727">
    <property type="entry name" value="T_SNARE_dom"/>
</dbReference>
<name>A7AP95_BABBO</name>
<dbReference type="InParanoid" id="A7AP95"/>
<reference evidence="13" key="2">
    <citation type="journal article" date="2020" name="Data Brief">
        <title>Transcriptome dataset of Babesia bovis life stages within vertebrate and invertebrate hosts.</title>
        <authorList>
            <person name="Ueti M.W."/>
            <person name="Johnson W.C."/>
            <person name="Kappmeyer L.S."/>
            <person name="Herndon D.R."/>
            <person name="Mousel M.R."/>
            <person name="Reif K.E."/>
            <person name="Taus N.S."/>
            <person name="Ifeonu O.O."/>
            <person name="Silva J.C."/>
            <person name="Suarez C.E."/>
            <person name="Brayton K.A."/>
        </authorList>
    </citation>
    <scope>NUCLEOTIDE SEQUENCE [LARGE SCALE GENOMIC DNA]</scope>
</reference>
<dbReference type="EMBL" id="AAXT01000001">
    <property type="protein sequence ID" value="EDO08379.1"/>
    <property type="molecule type" value="Genomic_DNA"/>
</dbReference>
<dbReference type="RefSeq" id="XP_001611947.1">
    <property type="nucleotide sequence ID" value="XM_001611897.1"/>
</dbReference>
<evidence type="ECO:0000256" key="8">
    <source>
        <dbReference type="ARBA" id="ARBA00023136"/>
    </source>
</evidence>
<evidence type="ECO:0000313" key="12">
    <source>
        <dbReference type="EMBL" id="EDO08379.1"/>
    </source>
</evidence>
<dbReference type="OMA" id="NINANVM"/>
<evidence type="ECO:0000256" key="4">
    <source>
        <dbReference type="ARBA" id="ARBA00022692"/>
    </source>
</evidence>
<comment type="similarity">
    <text evidence="2">Belongs to the syntaxin family.</text>
</comment>
<dbReference type="GO" id="GO:0006890">
    <property type="term" value="P:retrograde vesicle-mediated transport, Golgi to endoplasmic reticulum"/>
    <property type="evidence" value="ECO:0007669"/>
    <property type="project" value="TreeGrafter"/>
</dbReference>
<dbReference type="eggNOG" id="ENOG502T4AW">
    <property type="taxonomic scope" value="Eukaryota"/>
</dbReference>
<reference evidence="12 13" key="1">
    <citation type="journal article" date="2007" name="PLoS Pathog.">
        <title>Genome sequence of Babesia bovis and comparative analysis of apicomplexan hemoprotozoa.</title>
        <authorList>
            <person name="Brayton K.A."/>
            <person name="Lau A.O.T."/>
            <person name="Herndon D.R."/>
            <person name="Hannick L."/>
            <person name="Kappmeyer L.S."/>
            <person name="Berens S.J."/>
            <person name="Bidwell S.L."/>
            <person name="Brown W.C."/>
            <person name="Crabtree J."/>
            <person name="Fadrosh D."/>
            <person name="Feldblum T."/>
            <person name="Forberger H.A."/>
            <person name="Haas B.J."/>
            <person name="Howell J.M."/>
            <person name="Khouri H."/>
            <person name="Koo H."/>
            <person name="Mann D.J."/>
            <person name="Norimine J."/>
            <person name="Paulsen I.T."/>
            <person name="Radune D."/>
            <person name="Ren Q."/>
            <person name="Smith R.K. Jr."/>
            <person name="Suarez C.E."/>
            <person name="White O."/>
            <person name="Wortman J.R."/>
            <person name="Knowles D.P. Jr."/>
            <person name="McElwain T.F."/>
            <person name="Nene V.M."/>
        </authorList>
    </citation>
    <scope>NUCLEOTIDE SEQUENCE [LARGE SCALE GENOMIC DNA]</scope>
    <source>
        <strain evidence="12">T2Bo</strain>
    </source>
</reference>
<keyword evidence="4 10" id="KW-0812">Transmembrane</keyword>
<keyword evidence="6 10" id="KW-1133">Transmembrane helix</keyword>
<dbReference type="GO" id="GO:0015031">
    <property type="term" value="P:protein transport"/>
    <property type="evidence" value="ECO:0007669"/>
    <property type="project" value="UniProtKB-KW"/>
</dbReference>
<organism evidence="12 13">
    <name type="scientific">Babesia bovis</name>
    <dbReference type="NCBI Taxonomy" id="5865"/>
    <lineage>
        <taxon>Eukaryota</taxon>
        <taxon>Sar</taxon>
        <taxon>Alveolata</taxon>
        <taxon>Apicomplexa</taxon>
        <taxon>Aconoidasida</taxon>
        <taxon>Piroplasmida</taxon>
        <taxon>Babesiidae</taxon>
        <taxon>Babesia</taxon>
    </lineage>
</organism>
<evidence type="ECO:0000256" key="9">
    <source>
        <dbReference type="SAM" id="MobiDB-lite"/>
    </source>
</evidence>
<dbReference type="Proteomes" id="UP000002173">
    <property type="component" value="Unassembled WGS sequence"/>
</dbReference>
<dbReference type="VEuPathDB" id="PiroplasmaDB:BBOV_III008190"/>
<protein>
    <recommendedName>
        <fullName evidence="11">t-SNARE coiled-coil homology domain-containing protein</fullName>
    </recommendedName>
</protein>
<reference evidence="13" key="3">
    <citation type="journal article" date="2021" name="Int. J. Parasitol.">
        <title>Comparative analysis of gene expression between Babesia bovis blood stages and kinetes allowed by improved genome annotation.</title>
        <authorList>
            <person name="Ueti M.W."/>
            <person name="Johnson W.C."/>
            <person name="Kappmeyer L.S."/>
            <person name="Herndon D.R."/>
            <person name="Mousel M.R."/>
            <person name="Reif K.E."/>
            <person name="Taus N.S."/>
            <person name="Ifeonu O.O."/>
            <person name="Silva J.C."/>
            <person name="Suarez C.E."/>
            <person name="Brayton K.A."/>
        </authorList>
    </citation>
    <scope>NUCLEOTIDE SEQUENCE [LARGE SCALE GENOMIC DNA]</scope>
</reference>
<dbReference type="KEGG" id="bbo:BBOV_III008190"/>
<evidence type="ECO:0000256" key="7">
    <source>
        <dbReference type="ARBA" id="ARBA00023054"/>
    </source>
</evidence>
<sequence>MDRSSVYKRRVAHYVRVIGLKPSDDGSVHSAVDRFSVISSNVFIQLQTLHKLVEPYTVYVPLNAPKHLVGGYVETPKCSNVIAFIYNKRRLFGDTNIKDIVHDIRTAGDLIKHLSSGIEAEIKKSQESKVSRHLQEHRIGVIACLQHMLKLVQSYIEEYERYRLKFETTSSLALRIMTENCLKSLKTSVTREEEETTNSIAKEYLQLFMGDHTGKAVDVLHENTSVQTPVAAAGQLPPSEFTGSLTSKSRHSGHSTDSVVATRMEYLETPSDHDVQMLEMQHKALVQRVNESVQAAELSTIDGVQQRLTEISSMFEQFSGTLAVQLDMFECINANVMESLSNIETTETSLKKTESQGMSFMQQMMCYSFMGSALFLLLVDYIRSRSGNYIL</sequence>
<keyword evidence="7" id="KW-0175">Coiled coil</keyword>
<feature type="region of interest" description="Disordered" evidence="9">
    <location>
        <begin position="237"/>
        <end position="256"/>
    </location>
</feature>
<keyword evidence="8 10" id="KW-0472">Membrane</keyword>
<proteinExistence type="inferred from homology"/>
<evidence type="ECO:0000256" key="1">
    <source>
        <dbReference type="ARBA" id="ARBA00004211"/>
    </source>
</evidence>
<dbReference type="GeneID" id="5480199"/>
<dbReference type="GO" id="GO:0031201">
    <property type="term" value="C:SNARE complex"/>
    <property type="evidence" value="ECO:0007669"/>
    <property type="project" value="TreeGrafter"/>
</dbReference>
<evidence type="ECO:0000256" key="6">
    <source>
        <dbReference type="ARBA" id="ARBA00022989"/>
    </source>
</evidence>
<accession>A7AP95</accession>
<dbReference type="AlphaFoldDB" id="A7AP95"/>
<gene>
    <name evidence="12" type="ORF">BBOV_III008190</name>
</gene>
<dbReference type="PANTHER" id="PTHR15959:SF0">
    <property type="entry name" value="SYNTAXIN-18"/>
    <property type="match status" value="1"/>
</dbReference>